<accession>A0A914GWL3</accession>
<dbReference type="AlphaFoldDB" id="A0A914GWL3"/>
<organism evidence="1 2">
    <name type="scientific">Globodera rostochiensis</name>
    <name type="common">Golden nematode worm</name>
    <name type="synonym">Heterodera rostochiensis</name>
    <dbReference type="NCBI Taxonomy" id="31243"/>
    <lineage>
        <taxon>Eukaryota</taxon>
        <taxon>Metazoa</taxon>
        <taxon>Ecdysozoa</taxon>
        <taxon>Nematoda</taxon>
        <taxon>Chromadorea</taxon>
        <taxon>Rhabditida</taxon>
        <taxon>Tylenchina</taxon>
        <taxon>Tylenchomorpha</taxon>
        <taxon>Tylenchoidea</taxon>
        <taxon>Heteroderidae</taxon>
        <taxon>Heteroderinae</taxon>
        <taxon>Globodera</taxon>
    </lineage>
</organism>
<dbReference type="Proteomes" id="UP000887572">
    <property type="component" value="Unplaced"/>
</dbReference>
<dbReference type="WBParaSite" id="Gr19_v10_g11424.t1">
    <property type="protein sequence ID" value="Gr19_v10_g11424.t1"/>
    <property type="gene ID" value="Gr19_v10_g11424"/>
</dbReference>
<reference evidence="2" key="1">
    <citation type="submission" date="2022-11" db="UniProtKB">
        <authorList>
            <consortium name="WormBaseParasite"/>
        </authorList>
    </citation>
    <scope>IDENTIFICATION</scope>
</reference>
<keyword evidence="1" id="KW-1185">Reference proteome</keyword>
<evidence type="ECO:0000313" key="2">
    <source>
        <dbReference type="WBParaSite" id="Gr19_v10_g11424.t1"/>
    </source>
</evidence>
<evidence type="ECO:0000313" key="1">
    <source>
        <dbReference type="Proteomes" id="UP000887572"/>
    </source>
</evidence>
<proteinExistence type="predicted"/>
<protein>
    <submittedName>
        <fullName evidence="2">MULE transposase domain-containing protein</fullName>
    </submittedName>
</protein>
<name>A0A914GWL3_GLORO</name>
<sequence length="248" mass="28539">MQRNYTNAKRRYQEEVGDVFESCPRGFAQLYTMSAIIDHCAVPCVYGVLPNKERATYACPTSTELAHTISPGCRISKEHSIFTELILYFVNTWLGPRHIIENEEPLHDPHGQNMGGVADGWIRGRIEAMNLGHRDALFPIPLWNMVDRVAQGLSRTNNSLECWHGVWNVHLREDGMWEDRLADFHAAPADGIRGPHQIRKGKYVRQDNNLTALLADFNNREPLAYLRAVSYHYDYCRNYPLKQSKLEE</sequence>